<feature type="domain" description="GGDEF" evidence="6">
    <location>
        <begin position="417"/>
        <end position="546"/>
    </location>
</feature>
<keyword evidence="5" id="KW-1133">Transmembrane helix</keyword>
<evidence type="ECO:0000256" key="2">
    <source>
        <dbReference type="ARBA" id="ARBA00004533"/>
    </source>
</evidence>
<dbReference type="InterPro" id="IPR015168">
    <property type="entry name" value="SsuA/THI5"/>
</dbReference>
<reference evidence="7" key="1">
    <citation type="submission" date="2019-02" db="EMBL/GenBank/DDBJ databases">
        <authorList>
            <consortium name="Genoscope - CEA"/>
            <person name="William W."/>
        </authorList>
    </citation>
    <scope>NUCLEOTIDE SEQUENCE [LARGE SCALE GENOMIC DNA]</scope>
    <source>
        <strain evidence="7">YSy11</strain>
    </source>
</reference>
<comment type="catalytic activity">
    <reaction evidence="4">
        <text>2 GTP = 3',3'-c-di-GMP + 2 diphosphate</text>
        <dbReference type="Rhea" id="RHEA:24898"/>
        <dbReference type="ChEBI" id="CHEBI:33019"/>
        <dbReference type="ChEBI" id="CHEBI:37565"/>
        <dbReference type="ChEBI" id="CHEBI:58805"/>
        <dbReference type="EC" id="2.7.7.65"/>
    </reaction>
</comment>
<dbReference type="GO" id="GO:0005886">
    <property type="term" value="C:plasma membrane"/>
    <property type="evidence" value="ECO:0007669"/>
    <property type="project" value="UniProtKB-SubCell"/>
</dbReference>
<dbReference type="PANTHER" id="PTHR45138">
    <property type="entry name" value="REGULATORY COMPONENTS OF SENSORY TRANSDUCTION SYSTEM"/>
    <property type="match status" value="1"/>
</dbReference>
<evidence type="ECO:0000256" key="3">
    <source>
        <dbReference type="ARBA" id="ARBA00012528"/>
    </source>
</evidence>
<dbReference type="InterPro" id="IPR050469">
    <property type="entry name" value="Diguanylate_Cyclase"/>
</dbReference>
<sequence length="553" mass="62470">MSAIRRFCRATKLGNLLIITTVLLCCLTSPLAAAEPIRLQLRWLHQFQFAGYYMAKEKGFYREAGMDVDIVEGGPNAPKAIDSMLSGESDFAVANSGLVIAHMQGKPVVALAAIMQSSPSAWIVLADSNIFTPLDLADKRLMLLPLPESAELRLTLLREGISLNNLNITNASFNPQDLIDHKIDAYDGYSTNEPFWLEQQGVPYRLIRPREYGVNFYNDILTTRTTLIEQRPEMVDAFVRASLQGWQYALDHIEETVAVIHAQYAPNKSLEHLRFEAEAIRELVMPELVQIGHMNPGRWKTIAASYKELGMADGPLDLEQFIYHHKEPVDYSRLYALLAASLLVLLLVGAFALRLARLTRRLRREVSARIEVEHELLKTNQQLEKLANTDRLTGLWNRLKLEEVANIEIRRAERYDFALSLLFFDIDHFKAINDQYGHEVGDQTLACLSELLQQHLREADSLCRWGGEEFLLLMPHTDLSQASSMAEKLRSLIANTPITPEVSFTASFGVAQWQKGQNLDELIQQADQRLYRAKALGRNRVEAGNVTVVASTQ</sequence>
<dbReference type="Pfam" id="PF00990">
    <property type="entry name" value="GGDEF"/>
    <property type="match status" value="1"/>
</dbReference>
<comment type="cofactor">
    <cofactor evidence="1">
        <name>Mg(2+)</name>
        <dbReference type="ChEBI" id="CHEBI:18420"/>
    </cofactor>
</comment>
<proteinExistence type="predicted"/>
<accession>A0A653E5V3</accession>
<keyword evidence="5" id="KW-0812">Transmembrane</keyword>
<comment type="subcellular location">
    <subcellularLocation>
        <location evidence="2">Cell inner membrane</location>
    </subcellularLocation>
</comment>
<dbReference type="PANTHER" id="PTHR45138:SF9">
    <property type="entry name" value="DIGUANYLATE CYCLASE DGCM-RELATED"/>
    <property type="match status" value="1"/>
</dbReference>
<evidence type="ECO:0000313" key="7">
    <source>
        <dbReference type="EMBL" id="VEV97978.1"/>
    </source>
</evidence>
<dbReference type="GO" id="GO:0052621">
    <property type="term" value="F:diguanylate cyclase activity"/>
    <property type="evidence" value="ECO:0007669"/>
    <property type="project" value="UniProtKB-EC"/>
</dbReference>
<dbReference type="InterPro" id="IPR000160">
    <property type="entry name" value="GGDEF_dom"/>
</dbReference>
<organism evidence="7">
    <name type="scientific">Pseudomonas marincola</name>
    <dbReference type="NCBI Taxonomy" id="437900"/>
    <lineage>
        <taxon>Bacteria</taxon>
        <taxon>Pseudomonadati</taxon>
        <taxon>Pseudomonadota</taxon>
        <taxon>Gammaproteobacteria</taxon>
        <taxon>Pseudomonadales</taxon>
        <taxon>Pseudomonadaceae</taxon>
        <taxon>Pseudomonas</taxon>
    </lineage>
</organism>
<keyword evidence="5" id="KW-0472">Membrane</keyword>
<evidence type="ECO:0000256" key="1">
    <source>
        <dbReference type="ARBA" id="ARBA00001946"/>
    </source>
</evidence>
<evidence type="ECO:0000259" key="6">
    <source>
        <dbReference type="PROSITE" id="PS50887"/>
    </source>
</evidence>
<dbReference type="NCBIfam" id="TIGR00254">
    <property type="entry name" value="GGDEF"/>
    <property type="match status" value="1"/>
</dbReference>
<dbReference type="PROSITE" id="PS50887">
    <property type="entry name" value="GGDEF"/>
    <property type="match status" value="1"/>
</dbReference>
<dbReference type="SMART" id="SM00267">
    <property type="entry name" value="GGDEF"/>
    <property type="match status" value="1"/>
</dbReference>
<feature type="transmembrane region" description="Helical" evidence="5">
    <location>
        <begin position="334"/>
        <end position="356"/>
    </location>
</feature>
<dbReference type="SUPFAM" id="SSF53850">
    <property type="entry name" value="Periplasmic binding protein-like II"/>
    <property type="match status" value="1"/>
</dbReference>
<name>A0A653E5V3_9PSED</name>
<dbReference type="InterPro" id="IPR029787">
    <property type="entry name" value="Nucleotide_cyclase"/>
</dbReference>
<dbReference type="Pfam" id="PF09084">
    <property type="entry name" value="NMT1"/>
    <property type="match status" value="1"/>
</dbReference>
<dbReference type="Gene3D" id="3.30.70.270">
    <property type="match status" value="1"/>
</dbReference>
<dbReference type="FunFam" id="3.30.70.270:FF:000001">
    <property type="entry name" value="Diguanylate cyclase domain protein"/>
    <property type="match status" value="1"/>
</dbReference>
<evidence type="ECO:0000256" key="4">
    <source>
        <dbReference type="ARBA" id="ARBA00034247"/>
    </source>
</evidence>
<dbReference type="AlphaFoldDB" id="A0A653E5V3"/>
<dbReference type="SUPFAM" id="SSF55073">
    <property type="entry name" value="Nucleotide cyclase"/>
    <property type="match status" value="1"/>
</dbReference>
<dbReference type="InterPro" id="IPR043128">
    <property type="entry name" value="Rev_trsase/Diguanyl_cyclase"/>
</dbReference>
<evidence type="ECO:0000256" key="5">
    <source>
        <dbReference type="SAM" id="Phobius"/>
    </source>
</evidence>
<dbReference type="Gene3D" id="3.40.190.10">
    <property type="entry name" value="Periplasmic binding protein-like II"/>
    <property type="match status" value="2"/>
</dbReference>
<dbReference type="EMBL" id="LR215729">
    <property type="protein sequence ID" value="VEV97978.1"/>
    <property type="molecule type" value="Genomic_DNA"/>
</dbReference>
<dbReference type="EC" id="2.7.7.65" evidence="3"/>
<dbReference type="RefSeq" id="WP_172970670.1">
    <property type="nucleotide sequence ID" value="NZ_LR215729.2"/>
</dbReference>
<gene>
    <name evidence="7" type="ORF">PMYSY11_2934</name>
</gene>
<protein>
    <recommendedName>
        <fullName evidence="3">diguanylate cyclase</fullName>
        <ecNumber evidence="3">2.7.7.65</ecNumber>
    </recommendedName>
</protein>
<dbReference type="CDD" id="cd01949">
    <property type="entry name" value="GGDEF"/>
    <property type="match status" value="1"/>
</dbReference>